<proteinExistence type="predicted"/>
<keyword evidence="2" id="KW-1185">Reference proteome</keyword>
<evidence type="ECO:0000313" key="2">
    <source>
        <dbReference type="Proteomes" id="UP001221142"/>
    </source>
</evidence>
<accession>A0AAD7BH29</accession>
<gene>
    <name evidence="1" type="ORF">FB45DRAFT_992166</name>
</gene>
<evidence type="ECO:0000313" key="1">
    <source>
        <dbReference type="EMBL" id="KAJ7621065.1"/>
    </source>
</evidence>
<dbReference type="Proteomes" id="UP001221142">
    <property type="component" value="Unassembled WGS sequence"/>
</dbReference>
<dbReference type="InterPro" id="IPR023213">
    <property type="entry name" value="CAT-like_dom_sf"/>
</dbReference>
<protein>
    <submittedName>
        <fullName evidence="1">Uncharacterized protein</fullName>
    </submittedName>
</protein>
<name>A0AAD7BH29_9AGAR</name>
<reference evidence="1" key="1">
    <citation type="submission" date="2023-03" db="EMBL/GenBank/DDBJ databases">
        <title>Massive genome expansion in bonnet fungi (Mycena s.s.) driven by repeated elements and novel gene families across ecological guilds.</title>
        <authorList>
            <consortium name="Lawrence Berkeley National Laboratory"/>
            <person name="Harder C.B."/>
            <person name="Miyauchi S."/>
            <person name="Viragh M."/>
            <person name="Kuo A."/>
            <person name="Thoen E."/>
            <person name="Andreopoulos B."/>
            <person name="Lu D."/>
            <person name="Skrede I."/>
            <person name="Drula E."/>
            <person name="Henrissat B."/>
            <person name="Morin E."/>
            <person name="Kohler A."/>
            <person name="Barry K."/>
            <person name="LaButti K."/>
            <person name="Morin E."/>
            <person name="Salamov A."/>
            <person name="Lipzen A."/>
            <person name="Mereny Z."/>
            <person name="Hegedus B."/>
            <person name="Baldrian P."/>
            <person name="Stursova M."/>
            <person name="Weitz H."/>
            <person name="Taylor A."/>
            <person name="Grigoriev I.V."/>
            <person name="Nagy L.G."/>
            <person name="Martin F."/>
            <person name="Kauserud H."/>
        </authorList>
    </citation>
    <scope>NUCLEOTIDE SEQUENCE</scope>
    <source>
        <strain evidence="1">9284</strain>
    </source>
</reference>
<sequence length="521" mass="57760">MSFPPVQTYSRRLGQNELSYFLPSRANGVNDMSTRIIIRAPPALVSPIRLQIVWAFVRLRHSLLASHIEMAPGRYDEARFIYTPPSSPEKAVEEAGLTITIHDDKTGPELDQEFIVGPSKLSSKCLGRMYVARHGQVSPGIEEYHIVVTLLHAITDGTSRRGNLMLELLGGSDSPGGPPRSDEELMHVLEAEWKTRWGHDRVEYEVITPSAEARLPPPRSRLQMAAWRIDSTNVQRRAIVRIGAHTFPRISNPTNVKQRALDIKFDRIQTATFLAKCQSERVTLQNAVFALCNFAWIRTARNHPEIHAPKTLPMMMYTAISLVHLLQPVSPLASPMSLALGYGTIILPGFIPSSTNVSAAFWLRARSAQSQMRKQTRSPMLPARSQIQALERARRAKMFAKLDDEADGTLPKSTVLAPPAVASRTTNLPPSIALMGVSHLGDLNSAYQTKNYPEITFVDSVGHARKAPGGILLFTRSAQQCFSIMLEWDGAAIPSGLVEEFWGHLIAGVDEFILSRSLSKL</sequence>
<dbReference type="EMBL" id="JARKIF010000016">
    <property type="protein sequence ID" value="KAJ7621065.1"/>
    <property type="molecule type" value="Genomic_DNA"/>
</dbReference>
<comment type="caution">
    <text evidence="1">The sequence shown here is derived from an EMBL/GenBank/DDBJ whole genome shotgun (WGS) entry which is preliminary data.</text>
</comment>
<dbReference type="AlphaFoldDB" id="A0AAD7BH29"/>
<dbReference type="Gene3D" id="3.30.559.10">
    <property type="entry name" value="Chloramphenicol acetyltransferase-like domain"/>
    <property type="match status" value="1"/>
</dbReference>
<organism evidence="1 2">
    <name type="scientific">Roridomyces roridus</name>
    <dbReference type="NCBI Taxonomy" id="1738132"/>
    <lineage>
        <taxon>Eukaryota</taxon>
        <taxon>Fungi</taxon>
        <taxon>Dikarya</taxon>
        <taxon>Basidiomycota</taxon>
        <taxon>Agaricomycotina</taxon>
        <taxon>Agaricomycetes</taxon>
        <taxon>Agaricomycetidae</taxon>
        <taxon>Agaricales</taxon>
        <taxon>Marasmiineae</taxon>
        <taxon>Mycenaceae</taxon>
        <taxon>Roridomyces</taxon>
    </lineage>
</organism>